<organism evidence="2 3">
    <name type="scientific">Haloarcula vallismortis</name>
    <name type="common">Halobacterium vallismortis</name>
    <dbReference type="NCBI Taxonomy" id="28442"/>
    <lineage>
        <taxon>Archaea</taxon>
        <taxon>Methanobacteriati</taxon>
        <taxon>Methanobacteriota</taxon>
        <taxon>Stenosarchaea group</taxon>
        <taxon>Halobacteria</taxon>
        <taxon>Halobacteriales</taxon>
        <taxon>Haloarculaceae</taxon>
        <taxon>Haloarcula</taxon>
    </lineage>
</organism>
<name>A0A1H2ZFZ4_HALVA</name>
<evidence type="ECO:0000259" key="1">
    <source>
        <dbReference type="Pfam" id="PF13456"/>
    </source>
</evidence>
<dbReference type="STRING" id="28442.SAMN05443574_11657"/>
<dbReference type="SUPFAM" id="SSF53098">
    <property type="entry name" value="Ribonuclease H-like"/>
    <property type="match status" value="1"/>
</dbReference>
<reference evidence="2 3" key="1">
    <citation type="submission" date="2016-10" db="EMBL/GenBank/DDBJ databases">
        <authorList>
            <person name="de Groot N.N."/>
        </authorList>
    </citation>
    <scope>NUCLEOTIDE SEQUENCE [LARGE SCALE GENOMIC DNA]</scope>
    <source>
        <strain evidence="2 3">DSM 3756</strain>
    </source>
</reference>
<dbReference type="InterPro" id="IPR002156">
    <property type="entry name" value="RNaseH_domain"/>
</dbReference>
<dbReference type="Gene3D" id="3.30.420.10">
    <property type="entry name" value="Ribonuclease H-like superfamily/Ribonuclease H"/>
    <property type="match status" value="1"/>
</dbReference>
<keyword evidence="2" id="KW-0695">RNA-directed DNA polymerase</keyword>
<accession>A0A1H2ZFZ4</accession>
<feature type="domain" description="RNase H type-1" evidence="1">
    <location>
        <begin position="23"/>
        <end position="141"/>
    </location>
</feature>
<protein>
    <submittedName>
        <fullName evidence="2">Reverse transcriptase-like</fullName>
    </submittedName>
</protein>
<dbReference type="EMBL" id="FNOF01000016">
    <property type="protein sequence ID" value="SDX16227.1"/>
    <property type="molecule type" value="Genomic_DNA"/>
</dbReference>
<dbReference type="Proteomes" id="UP000182573">
    <property type="component" value="Unassembled WGS sequence"/>
</dbReference>
<dbReference type="InterPro" id="IPR012337">
    <property type="entry name" value="RNaseH-like_sf"/>
</dbReference>
<dbReference type="Pfam" id="PF13456">
    <property type="entry name" value="RVT_3"/>
    <property type="match status" value="1"/>
</dbReference>
<dbReference type="GO" id="GO:0003676">
    <property type="term" value="F:nucleic acid binding"/>
    <property type="evidence" value="ECO:0007669"/>
    <property type="project" value="InterPro"/>
</dbReference>
<dbReference type="AlphaFoldDB" id="A0A1H2ZFZ4"/>
<proteinExistence type="predicted"/>
<evidence type="ECO:0000313" key="3">
    <source>
        <dbReference type="Proteomes" id="UP000182573"/>
    </source>
</evidence>
<keyword evidence="2" id="KW-0548">Nucleotidyltransferase</keyword>
<dbReference type="GO" id="GO:0003964">
    <property type="term" value="F:RNA-directed DNA polymerase activity"/>
    <property type="evidence" value="ECO:0007669"/>
    <property type="project" value="UniProtKB-KW"/>
</dbReference>
<dbReference type="RefSeq" id="WP_004517515.1">
    <property type="nucleotide sequence ID" value="NZ_FNOF01000016.1"/>
</dbReference>
<evidence type="ECO:0000313" key="2">
    <source>
        <dbReference type="EMBL" id="SDX16227.1"/>
    </source>
</evidence>
<dbReference type="GO" id="GO:0004523">
    <property type="term" value="F:RNA-DNA hybrid ribonuclease activity"/>
    <property type="evidence" value="ECO:0007669"/>
    <property type="project" value="InterPro"/>
</dbReference>
<gene>
    <name evidence="2" type="ORF">SAMN05443574_11657</name>
</gene>
<dbReference type="InterPro" id="IPR036397">
    <property type="entry name" value="RNaseH_sf"/>
</dbReference>
<keyword evidence="2" id="KW-0808">Transferase</keyword>
<sequence length="148" mass="15757">MTGLGLSLVLRFDGSVHYGPANVSPRAAAIGYVVEAGRRLIEGSRSLSTFVSSTHVEFRALVAGARAVAALATHREVSSVHVRGDAAAVIQAVDPSRDATPGDAVRRRRVSIVRDALADVPQVSYRCVKRGKNQRAHALAARPHRLSD</sequence>